<reference evidence="2 3" key="1">
    <citation type="submission" date="2019-07" db="EMBL/GenBank/DDBJ databases">
        <authorList>
            <person name="Jastrzebski P J."/>
            <person name="Paukszto L."/>
            <person name="Jastrzebski P J."/>
        </authorList>
    </citation>
    <scope>NUCLEOTIDE SEQUENCE [LARGE SCALE GENOMIC DNA]</scope>
    <source>
        <strain evidence="2 3">WMS-il1</strain>
    </source>
</reference>
<accession>A0A564Z849</accession>
<dbReference type="Proteomes" id="UP000321570">
    <property type="component" value="Unassembled WGS sequence"/>
</dbReference>
<feature type="compositionally biased region" description="Basic and acidic residues" evidence="1">
    <location>
        <begin position="25"/>
        <end position="34"/>
    </location>
</feature>
<protein>
    <submittedName>
        <fullName evidence="2">Uncharacterized protein</fullName>
    </submittedName>
</protein>
<organism evidence="2 3">
    <name type="scientific">Hymenolepis diminuta</name>
    <name type="common">Rat tapeworm</name>
    <dbReference type="NCBI Taxonomy" id="6216"/>
    <lineage>
        <taxon>Eukaryota</taxon>
        <taxon>Metazoa</taxon>
        <taxon>Spiralia</taxon>
        <taxon>Lophotrochozoa</taxon>
        <taxon>Platyhelminthes</taxon>
        <taxon>Cestoda</taxon>
        <taxon>Eucestoda</taxon>
        <taxon>Cyclophyllidea</taxon>
        <taxon>Hymenolepididae</taxon>
        <taxon>Hymenolepis</taxon>
    </lineage>
</organism>
<feature type="compositionally biased region" description="Basic and acidic residues" evidence="1">
    <location>
        <begin position="1"/>
        <end position="16"/>
    </location>
</feature>
<feature type="region of interest" description="Disordered" evidence="1">
    <location>
        <begin position="1"/>
        <end position="34"/>
    </location>
</feature>
<proteinExistence type="predicted"/>
<evidence type="ECO:0000313" key="3">
    <source>
        <dbReference type="Proteomes" id="UP000321570"/>
    </source>
</evidence>
<dbReference type="EMBL" id="CABIJS010000696">
    <property type="protein sequence ID" value="VUZ55612.1"/>
    <property type="molecule type" value="Genomic_DNA"/>
</dbReference>
<gene>
    <name evidence="2" type="ORF">WMSIL1_LOCUS13424</name>
</gene>
<feature type="region of interest" description="Disordered" evidence="1">
    <location>
        <begin position="57"/>
        <end position="78"/>
    </location>
</feature>
<sequence length="78" mass="8925">MERTNEGQHGRDDQRNAFRKRRGEKSRNENRLECHVPVCEQVLSARGLHRSSAATLYSNLSSSNRTPPNQVSPYSIRS</sequence>
<keyword evidence="3" id="KW-1185">Reference proteome</keyword>
<evidence type="ECO:0000313" key="2">
    <source>
        <dbReference type="EMBL" id="VUZ55612.1"/>
    </source>
</evidence>
<name>A0A564Z849_HYMDI</name>
<evidence type="ECO:0000256" key="1">
    <source>
        <dbReference type="SAM" id="MobiDB-lite"/>
    </source>
</evidence>
<dbReference type="AlphaFoldDB" id="A0A564Z849"/>